<comment type="caution">
    <text evidence="6">The sequence shown here is derived from an EMBL/GenBank/DDBJ whole genome shotgun (WGS) entry which is preliminary data.</text>
</comment>
<dbReference type="RefSeq" id="WP_284297628.1">
    <property type="nucleotide sequence ID" value="NZ_BSVA01000001.1"/>
</dbReference>
<feature type="transmembrane region" description="Helical" evidence="4">
    <location>
        <begin position="121"/>
        <end position="154"/>
    </location>
</feature>
<dbReference type="InterPro" id="IPR036890">
    <property type="entry name" value="HATPase_C_sf"/>
</dbReference>
<gene>
    <name evidence="6" type="ORF">GCM10025869_05890</name>
</gene>
<dbReference type="EMBL" id="BSVA01000001">
    <property type="protein sequence ID" value="GMA90060.1"/>
    <property type="molecule type" value="Genomic_DNA"/>
</dbReference>
<sequence>MADVARNLLASVPRGRPVRNPLSLVRVTTAIARTAAGFGVAFMLQSVPAMIEQLPNMRPAWSVTMVGALVASLALTVVVSVIDRGLRIGHVTFAVVYLIALISWPFAVIDPAQAPSSSYWLYYTLTIATAMATVGLGIRLATAYVVLAPVIYGIIRITPPGGEVTITQTVLDSVYAIILGGAITIITAILRNAASSVDRAQATALQRYGHAVRQHATEAERVQVDAIVHDSVLTTLLSAARAETAEAKELAALMAGNAIGHLRDALSEAPQSDAEVSVAALANRIADAAAALSEPITVDSDGVRPGRIPVAVGEAVYSAAVQAMVNSLQHAGPARRWAVVRGGGDDIVVEVGDDGCGFDPDAVPTERLGVRVSILERVASVGGAAVIDTALGEGTVVALHWPAPKVSKGPTATEVTS</sequence>
<feature type="transmembrane region" description="Helical" evidence="4">
    <location>
        <begin position="63"/>
        <end position="82"/>
    </location>
</feature>
<name>A0ABQ6JP60_9MICO</name>
<feature type="domain" description="Histidine kinase/HSP90-like ATPase" evidence="5">
    <location>
        <begin position="317"/>
        <end position="404"/>
    </location>
</feature>
<keyword evidence="4" id="KW-0812">Transmembrane</keyword>
<reference evidence="7" key="1">
    <citation type="journal article" date="2019" name="Int. J. Syst. Evol. Microbiol.">
        <title>The Global Catalogue of Microorganisms (GCM) 10K type strain sequencing project: providing services to taxonomists for standard genome sequencing and annotation.</title>
        <authorList>
            <consortium name="The Broad Institute Genomics Platform"/>
            <consortium name="The Broad Institute Genome Sequencing Center for Infectious Disease"/>
            <person name="Wu L."/>
            <person name="Ma J."/>
        </authorList>
    </citation>
    <scope>NUCLEOTIDE SEQUENCE [LARGE SCALE GENOMIC DNA]</scope>
    <source>
        <strain evidence="7">NBRC 108755</strain>
    </source>
</reference>
<keyword evidence="7" id="KW-1185">Reference proteome</keyword>
<dbReference type="Proteomes" id="UP001157069">
    <property type="component" value="Unassembled WGS sequence"/>
</dbReference>
<evidence type="ECO:0000313" key="6">
    <source>
        <dbReference type="EMBL" id="GMA90060.1"/>
    </source>
</evidence>
<evidence type="ECO:0000313" key="7">
    <source>
        <dbReference type="Proteomes" id="UP001157069"/>
    </source>
</evidence>
<dbReference type="PANTHER" id="PTHR24421">
    <property type="entry name" value="NITRATE/NITRITE SENSOR PROTEIN NARX-RELATED"/>
    <property type="match status" value="1"/>
</dbReference>
<keyword evidence="3" id="KW-0902">Two-component regulatory system</keyword>
<evidence type="ECO:0000256" key="3">
    <source>
        <dbReference type="ARBA" id="ARBA00023012"/>
    </source>
</evidence>
<dbReference type="SUPFAM" id="SSF55874">
    <property type="entry name" value="ATPase domain of HSP90 chaperone/DNA topoisomerase II/histidine kinase"/>
    <property type="match status" value="1"/>
</dbReference>
<accession>A0ABQ6JP60</accession>
<keyword evidence="4" id="KW-1133">Transmembrane helix</keyword>
<dbReference type="InterPro" id="IPR003594">
    <property type="entry name" value="HATPase_dom"/>
</dbReference>
<keyword evidence="4" id="KW-0472">Membrane</keyword>
<feature type="transmembrane region" description="Helical" evidence="4">
    <location>
        <begin position="174"/>
        <end position="194"/>
    </location>
</feature>
<proteinExistence type="predicted"/>
<keyword evidence="1" id="KW-0808">Transferase</keyword>
<feature type="transmembrane region" description="Helical" evidence="4">
    <location>
        <begin position="30"/>
        <end position="51"/>
    </location>
</feature>
<organism evidence="6 7">
    <name type="scientific">Homoserinibacter gongjuensis</name>
    <dbReference type="NCBI Taxonomy" id="1162968"/>
    <lineage>
        <taxon>Bacteria</taxon>
        <taxon>Bacillati</taxon>
        <taxon>Actinomycetota</taxon>
        <taxon>Actinomycetes</taxon>
        <taxon>Micrococcales</taxon>
        <taxon>Microbacteriaceae</taxon>
        <taxon>Homoserinibacter</taxon>
    </lineage>
</organism>
<evidence type="ECO:0000256" key="2">
    <source>
        <dbReference type="ARBA" id="ARBA00022777"/>
    </source>
</evidence>
<protein>
    <recommendedName>
        <fullName evidence="5">Histidine kinase/HSP90-like ATPase domain-containing protein</fullName>
    </recommendedName>
</protein>
<evidence type="ECO:0000256" key="1">
    <source>
        <dbReference type="ARBA" id="ARBA00022679"/>
    </source>
</evidence>
<dbReference type="Pfam" id="PF02518">
    <property type="entry name" value="HATPase_c"/>
    <property type="match status" value="1"/>
</dbReference>
<dbReference type="InterPro" id="IPR050482">
    <property type="entry name" value="Sensor_HK_TwoCompSys"/>
</dbReference>
<evidence type="ECO:0000259" key="5">
    <source>
        <dbReference type="Pfam" id="PF02518"/>
    </source>
</evidence>
<keyword evidence="2" id="KW-0418">Kinase</keyword>
<feature type="transmembrane region" description="Helical" evidence="4">
    <location>
        <begin position="88"/>
        <end position="109"/>
    </location>
</feature>
<evidence type="ECO:0000256" key="4">
    <source>
        <dbReference type="SAM" id="Phobius"/>
    </source>
</evidence>
<dbReference type="Gene3D" id="3.30.565.10">
    <property type="entry name" value="Histidine kinase-like ATPase, C-terminal domain"/>
    <property type="match status" value="1"/>
</dbReference>
<dbReference type="PANTHER" id="PTHR24421:SF61">
    <property type="entry name" value="OXYGEN SENSOR HISTIDINE KINASE NREB"/>
    <property type="match status" value="1"/>
</dbReference>